<protein>
    <submittedName>
        <fullName evidence="1">Uncharacterized protein</fullName>
    </submittedName>
</protein>
<proteinExistence type="predicted"/>
<gene>
    <name evidence="1" type="ORF">E2C01_089729</name>
</gene>
<evidence type="ECO:0000313" key="2">
    <source>
        <dbReference type="Proteomes" id="UP000324222"/>
    </source>
</evidence>
<accession>A0A5B7JJ17</accession>
<evidence type="ECO:0000313" key="1">
    <source>
        <dbReference type="EMBL" id="MPC94555.1"/>
    </source>
</evidence>
<dbReference type="EMBL" id="VSRR010099077">
    <property type="protein sequence ID" value="MPC94555.1"/>
    <property type="molecule type" value="Genomic_DNA"/>
</dbReference>
<keyword evidence="2" id="KW-1185">Reference proteome</keyword>
<dbReference type="Proteomes" id="UP000324222">
    <property type="component" value="Unassembled WGS sequence"/>
</dbReference>
<sequence length="43" mass="4849">MAHRFPRGFTVRTRSLSPVDALFAKICVVCSRQRAPSRTGTDR</sequence>
<organism evidence="1 2">
    <name type="scientific">Portunus trituberculatus</name>
    <name type="common">Swimming crab</name>
    <name type="synonym">Neptunus trituberculatus</name>
    <dbReference type="NCBI Taxonomy" id="210409"/>
    <lineage>
        <taxon>Eukaryota</taxon>
        <taxon>Metazoa</taxon>
        <taxon>Ecdysozoa</taxon>
        <taxon>Arthropoda</taxon>
        <taxon>Crustacea</taxon>
        <taxon>Multicrustacea</taxon>
        <taxon>Malacostraca</taxon>
        <taxon>Eumalacostraca</taxon>
        <taxon>Eucarida</taxon>
        <taxon>Decapoda</taxon>
        <taxon>Pleocyemata</taxon>
        <taxon>Brachyura</taxon>
        <taxon>Eubrachyura</taxon>
        <taxon>Portunoidea</taxon>
        <taxon>Portunidae</taxon>
        <taxon>Portuninae</taxon>
        <taxon>Portunus</taxon>
    </lineage>
</organism>
<reference evidence="1 2" key="1">
    <citation type="submission" date="2019-05" db="EMBL/GenBank/DDBJ databases">
        <title>Another draft genome of Portunus trituberculatus and its Hox gene families provides insights of decapod evolution.</title>
        <authorList>
            <person name="Jeong J.-H."/>
            <person name="Song I."/>
            <person name="Kim S."/>
            <person name="Choi T."/>
            <person name="Kim D."/>
            <person name="Ryu S."/>
            <person name="Kim W."/>
        </authorList>
    </citation>
    <scope>NUCLEOTIDE SEQUENCE [LARGE SCALE GENOMIC DNA]</scope>
    <source>
        <tissue evidence="1">Muscle</tissue>
    </source>
</reference>
<comment type="caution">
    <text evidence="1">The sequence shown here is derived from an EMBL/GenBank/DDBJ whole genome shotgun (WGS) entry which is preliminary data.</text>
</comment>
<name>A0A5B7JJ17_PORTR</name>
<dbReference type="AlphaFoldDB" id="A0A5B7JJ17"/>